<dbReference type="Pfam" id="PF10012">
    <property type="entry name" value="DUF2255"/>
    <property type="match status" value="1"/>
</dbReference>
<organism evidence="1 2">
    <name type="scientific">Candidatus Phosphoribacter hodrii</name>
    <dbReference type="NCBI Taxonomy" id="2953743"/>
    <lineage>
        <taxon>Bacteria</taxon>
        <taxon>Bacillati</taxon>
        <taxon>Actinomycetota</taxon>
        <taxon>Actinomycetes</taxon>
        <taxon>Micrococcales</taxon>
        <taxon>Dermatophilaceae</taxon>
        <taxon>Candidatus Phosphoribacter</taxon>
    </lineage>
</organism>
<proteinExistence type="predicted"/>
<evidence type="ECO:0000313" key="2">
    <source>
        <dbReference type="Proteomes" id="UP000718281"/>
    </source>
</evidence>
<dbReference type="InterPro" id="IPR016888">
    <property type="entry name" value="UCP028498"/>
</dbReference>
<dbReference type="AlphaFoldDB" id="A0A935CGK8"/>
<accession>A0A935CGK8</accession>
<dbReference type="Proteomes" id="UP000718281">
    <property type="component" value="Unassembled WGS sequence"/>
</dbReference>
<dbReference type="EMBL" id="JADIXZ010000008">
    <property type="protein sequence ID" value="MBK6302241.1"/>
    <property type="molecule type" value="Genomic_DNA"/>
</dbReference>
<comment type="caution">
    <text evidence="1">The sequence shown here is derived from an EMBL/GenBank/DDBJ whole genome shotgun (WGS) entry which is preliminary data.</text>
</comment>
<gene>
    <name evidence="1" type="ORF">IPF40_14795</name>
</gene>
<name>A0A935CGK8_9MICO</name>
<evidence type="ECO:0000313" key="1">
    <source>
        <dbReference type="EMBL" id="MBK6302241.1"/>
    </source>
</evidence>
<reference evidence="1 2" key="1">
    <citation type="submission" date="2020-10" db="EMBL/GenBank/DDBJ databases">
        <title>Connecting structure to function with the recovery of over 1000 high-quality activated sludge metagenome-assembled genomes encoding full-length rRNA genes using long-read sequencing.</title>
        <authorList>
            <person name="Singleton C.M."/>
            <person name="Petriglieri F."/>
            <person name="Kristensen J.M."/>
            <person name="Kirkegaard R.H."/>
            <person name="Michaelsen T.Y."/>
            <person name="Andersen M.H."/>
            <person name="Karst S.M."/>
            <person name="Dueholm M.S."/>
            <person name="Nielsen P.H."/>
            <person name="Albertsen M."/>
        </authorList>
    </citation>
    <scope>NUCLEOTIDE SEQUENCE [LARGE SCALE GENOMIC DNA]</scope>
    <source>
        <strain evidence="1">AalE_18-Q3-R2-46_BAT3C.188</strain>
    </source>
</reference>
<sequence length="124" mass="13717">MSAWTASTLAAFAIVEEVRIVTQRQDGSLRRPLIIWVVALSDRLFIRSVNGRDADWFRWAIATGTGQLEASGTAYDVTFSEAQEGDLDAVDAAYQGKYGRRYASIVRDLCRPVPRAATLQVHLA</sequence>
<protein>
    <submittedName>
        <fullName evidence="1">DUF2255 family protein</fullName>
    </submittedName>
</protein>